<organism evidence="1 2">
    <name type="scientific">Desertifilum tharense IPPAS B-1220</name>
    <dbReference type="NCBI Taxonomy" id="1781255"/>
    <lineage>
        <taxon>Bacteria</taxon>
        <taxon>Bacillati</taxon>
        <taxon>Cyanobacteriota</taxon>
        <taxon>Cyanophyceae</taxon>
        <taxon>Desertifilales</taxon>
        <taxon>Desertifilaceae</taxon>
        <taxon>Desertifilum</taxon>
    </lineage>
</organism>
<dbReference type="Proteomes" id="UP000095472">
    <property type="component" value="Chromosome"/>
</dbReference>
<evidence type="ECO:0000313" key="2">
    <source>
        <dbReference type="Proteomes" id="UP000095472"/>
    </source>
</evidence>
<name>A0ACD5GVV1_9CYAN</name>
<accession>A0ACD5GVV1</accession>
<proteinExistence type="predicted"/>
<gene>
    <name evidence="1" type="ORF">BH720_036120</name>
</gene>
<keyword evidence="2" id="KW-1185">Reference proteome</keyword>
<evidence type="ECO:0000313" key="1">
    <source>
        <dbReference type="EMBL" id="XPM64306.1"/>
    </source>
</evidence>
<dbReference type="EMBL" id="CP182909">
    <property type="protein sequence ID" value="XPM64306.1"/>
    <property type="molecule type" value="Genomic_DNA"/>
</dbReference>
<sequence>MKQVENARNVQPFWKIAKRDLDGCGGHRRKQTSTVLVKTQ</sequence>
<protein>
    <submittedName>
        <fullName evidence="1">Uncharacterized protein</fullName>
    </submittedName>
</protein>
<reference evidence="1 2" key="1">
    <citation type="journal article" date="2016" name="Genome Announc.">
        <title>Draft Genome Sequence of the Thermotolerant Cyanobacterium Desertifilum sp. IPPAS B-1220.</title>
        <authorList>
            <person name="Mironov K.S."/>
            <person name="Sinetova M.A."/>
            <person name="Bolatkhan K."/>
            <person name="Zayadan B.K."/>
            <person name="Ustinova V.V."/>
            <person name="Kupriyanova E.V."/>
            <person name="Skrypnik A.N."/>
            <person name="Gogoleva N.E."/>
            <person name="Gogolev Y.V."/>
            <person name="Los D.A."/>
        </authorList>
    </citation>
    <scope>NUCLEOTIDE SEQUENCE [LARGE SCALE GENOMIC DNA]</scope>
    <source>
        <strain evidence="1 2">IPPAS B-1220</strain>
    </source>
</reference>